<sequence length="72" mass="8216">MTPFNFVRKEFGIKNATEADSGDIVDIPHQTFRKIAQHDGGKSKRDSSVPIRRQPQHTLQEIKYTSAAFPFK</sequence>
<keyword evidence="3" id="KW-1185">Reference proteome</keyword>
<organism evidence="2 3">
    <name type="scientific">Neobacillus kokaensis</name>
    <dbReference type="NCBI Taxonomy" id="2759023"/>
    <lineage>
        <taxon>Bacteria</taxon>
        <taxon>Bacillati</taxon>
        <taxon>Bacillota</taxon>
        <taxon>Bacilli</taxon>
        <taxon>Bacillales</taxon>
        <taxon>Bacillaceae</taxon>
        <taxon>Neobacillus</taxon>
    </lineage>
</organism>
<accession>A0ABQ3NA67</accession>
<reference evidence="2 3" key="1">
    <citation type="journal article" date="2022" name="Int. J. Syst. Evol. Microbiol.">
        <title>Neobacillus kokaensis sp. nov., isolated from soil.</title>
        <authorList>
            <person name="Yuki K."/>
            <person name="Matsubara H."/>
            <person name="Yamaguchi S."/>
        </authorList>
    </citation>
    <scope>NUCLEOTIDE SEQUENCE [LARGE SCALE GENOMIC DNA]</scope>
    <source>
        <strain evidence="2 3">LOB 377</strain>
    </source>
</reference>
<proteinExistence type="predicted"/>
<gene>
    <name evidence="2" type="ORF">AM1BK_44900</name>
</gene>
<evidence type="ECO:0000313" key="3">
    <source>
        <dbReference type="Proteomes" id="UP000637074"/>
    </source>
</evidence>
<feature type="compositionally biased region" description="Basic and acidic residues" evidence="1">
    <location>
        <begin position="36"/>
        <end position="47"/>
    </location>
</feature>
<evidence type="ECO:0000256" key="1">
    <source>
        <dbReference type="SAM" id="MobiDB-lite"/>
    </source>
</evidence>
<evidence type="ECO:0000313" key="2">
    <source>
        <dbReference type="EMBL" id="GHI00948.1"/>
    </source>
</evidence>
<name>A0ABQ3NA67_9BACI</name>
<dbReference type="EMBL" id="BNDS01000030">
    <property type="protein sequence ID" value="GHI00948.1"/>
    <property type="molecule type" value="Genomic_DNA"/>
</dbReference>
<protein>
    <submittedName>
        <fullName evidence="2">Uncharacterized protein</fullName>
    </submittedName>
</protein>
<dbReference type="Proteomes" id="UP000637074">
    <property type="component" value="Unassembled WGS sequence"/>
</dbReference>
<comment type="caution">
    <text evidence="2">The sequence shown here is derived from an EMBL/GenBank/DDBJ whole genome shotgun (WGS) entry which is preliminary data.</text>
</comment>
<feature type="region of interest" description="Disordered" evidence="1">
    <location>
        <begin position="35"/>
        <end position="72"/>
    </location>
</feature>